<keyword evidence="3" id="KW-0472">Membrane</keyword>
<feature type="transmembrane region" description="Helical" evidence="3">
    <location>
        <begin position="325"/>
        <end position="353"/>
    </location>
</feature>
<dbReference type="EMBL" id="JAWXXV010000001">
    <property type="protein sequence ID" value="MDX5983921.1"/>
    <property type="molecule type" value="Genomic_DNA"/>
</dbReference>
<feature type="domain" description="GGDEF" evidence="5">
    <location>
        <begin position="421"/>
        <end position="548"/>
    </location>
</feature>
<feature type="chain" id="PRO_5047259046" description="diguanylate cyclase" evidence="4">
    <location>
        <begin position="24"/>
        <end position="554"/>
    </location>
</feature>
<keyword evidence="6" id="KW-0548">Nucleotidyltransferase</keyword>
<dbReference type="InterPro" id="IPR050469">
    <property type="entry name" value="Diguanylate_Cyclase"/>
</dbReference>
<dbReference type="Pfam" id="PF00990">
    <property type="entry name" value="GGDEF"/>
    <property type="match status" value="1"/>
</dbReference>
<name>A0ABU4PIB3_9SPHN</name>
<sequence length="554" mass="60571">MYRVLFASVLAVMVTLFASAAHAERQGDALPVCVTRAQPGMTPHHLLAGQAAFDCASSQGALPGGDYWAISPLVRRTGPLALQVASLWQDRITFYALYADGKIVSSSLDQHGAARHLQLGAIIEQRLPERAAPLVRLLWHIEGTGNLRGILRNARIVTPQESISANLKMAALYGGFAGLCIALLTYNLALWVALRYRFQLVYCVMVAALLLYALSSSGALAWAWPDLANNDRIRINYVTLGIAAVAAFAFARAFFEPSVFERHLGRLATVASGVMLLATLAFAVFSPIAPHLADRAYMYAFLVQMSVAGPLLWRAWRVRSDYLGMFVMAWGAPIALACLRAFSSLGLIGWSFWLDNSTLASMTVEALLSSIAVAYRIRVLSRERDLAREREIAALLLADTDSLTGLLNRRAFLKEVIGRSGEQTLLIADLDHFKRVNETIGHDGGDEVLRVFARTLRESVPPEALVARIGGEEFAIVAPADIAIEPRAILEKLRAGRMPYDVTVTASIGTCTGPLLREVDWKALYACADRALFEAKSAGRDRVRGRHLPDRWAA</sequence>
<reference evidence="6 7" key="1">
    <citation type="submission" date="2023-11" db="EMBL/GenBank/DDBJ databases">
        <title>MicrobeMod: A computational toolkit for identifying prokaryotic methylation and restriction-modification with nanopore sequencing.</title>
        <authorList>
            <person name="Crits-Christoph A."/>
            <person name="Kang S.C."/>
            <person name="Lee H."/>
            <person name="Ostrov N."/>
        </authorList>
    </citation>
    <scope>NUCLEOTIDE SEQUENCE [LARGE SCALE GENOMIC DNA]</scope>
    <source>
        <strain evidence="6 7">ATCC 14820</strain>
    </source>
</reference>
<dbReference type="RefSeq" id="WP_010404182.1">
    <property type="nucleotide sequence ID" value="NZ_JAWXXV010000001.1"/>
</dbReference>
<dbReference type="EC" id="2.7.7.65" evidence="1"/>
<comment type="catalytic activity">
    <reaction evidence="2">
        <text>2 GTP = 3',3'-c-di-GMP + 2 diphosphate</text>
        <dbReference type="Rhea" id="RHEA:24898"/>
        <dbReference type="ChEBI" id="CHEBI:33019"/>
        <dbReference type="ChEBI" id="CHEBI:37565"/>
        <dbReference type="ChEBI" id="CHEBI:58805"/>
        <dbReference type="EC" id="2.7.7.65"/>
    </reaction>
</comment>
<evidence type="ECO:0000256" key="3">
    <source>
        <dbReference type="SAM" id="Phobius"/>
    </source>
</evidence>
<dbReference type="InterPro" id="IPR029787">
    <property type="entry name" value="Nucleotide_cyclase"/>
</dbReference>
<evidence type="ECO:0000259" key="5">
    <source>
        <dbReference type="PROSITE" id="PS50887"/>
    </source>
</evidence>
<dbReference type="PANTHER" id="PTHR45138">
    <property type="entry name" value="REGULATORY COMPONENTS OF SENSORY TRANSDUCTION SYSTEM"/>
    <property type="match status" value="1"/>
</dbReference>
<evidence type="ECO:0000313" key="7">
    <source>
        <dbReference type="Proteomes" id="UP001279660"/>
    </source>
</evidence>
<keyword evidence="6" id="KW-0808">Transferase</keyword>
<feature type="transmembrane region" description="Helical" evidence="3">
    <location>
        <begin position="359"/>
        <end position="377"/>
    </location>
</feature>
<gene>
    <name evidence="6" type="ORF">SIL82_06585</name>
</gene>
<dbReference type="InterPro" id="IPR000160">
    <property type="entry name" value="GGDEF_dom"/>
</dbReference>
<dbReference type="SMART" id="SM00267">
    <property type="entry name" value="GGDEF"/>
    <property type="match status" value="1"/>
</dbReference>
<protein>
    <recommendedName>
        <fullName evidence="1">diguanylate cyclase</fullName>
        <ecNumber evidence="1">2.7.7.65</ecNumber>
    </recommendedName>
</protein>
<keyword evidence="3" id="KW-1133">Transmembrane helix</keyword>
<proteinExistence type="predicted"/>
<keyword evidence="7" id="KW-1185">Reference proteome</keyword>
<feature type="signal peptide" evidence="4">
    <location>
        <begin position="1"/>
        <end position="23"/>
    </location>
</feature>
<comment type="caution">
    <text evidence="6">The sequence shown here is derived from an EMBL/GenBank/DDBJ whole genome shotgun (WGS) entry which is preliminary data.</text>
</comment>
<feature type="transmembrane region" description="Helical" evidence="3">
    <location>
        <begin position="267"/>
        <end position="290"/>
    </location>
</feature>
<dbReference type="InterPro" id="IPR011623">
    <property type="entry name" value="7TMR_DISM_rcpt_extracell_dom1"/>
</dbReference>
<feature type="transmembrane region" description="Helical" evidence="3">
    <location>
        <begin position="200"/>
        <end position="223"/>
    </location>
</feature>
<dbReference type="Proteomes" id="UP001279660">
    <property type="component" value="Unassembled WGS sequence"/>
</dbReference>
<accession>A0ABU4PIB3</accession>
<feature type="transmembrane region" description="Helical" evidence="3">
    <location>
        <begin position="235"/>
        <end position="255"/>
    </location>
</feature>
<dbReference type="Pfam" id="PF07695">
    <property type="entry name" value="7TMR-DISM_7TM"/>
    <property type="match status" value="1"/>
</dbReference>
<dbReference type="NCBIfam" id="TIGR00254">
    <property type="entry name" value="GGDEF"/>
    <property type="match status" value="1"/>
</dbReference>
<evidence type="ECO:0000256" key="2">
    <source>
        <dbReference type="ARBA" id="ARBA00034247"/>
    </source>
</evidence>
<dbReference type="PANTHER" id="PTHR45138:SF9">
    <property type="entry name" value="DIGUANYLATE CYCLASE DGCM-RELATED"/>
    <property type="match status" value="1"/>
</dbReference>
<dbReference type="GO" id="GO:0052621">
    <property type="term" value="F:diguanylate cyclase activity"/>
    <property type="evidence" value="ECO:0007669"/>
    <property type="project" value="UniProtKB-EC"/>
</dbReference>
<evidence type="ECO:0000313" key="6">
    <source>
        <dbReference type="EMBL" id="MDX5983921.1"/>
    </source>
</evidence>
<dbReference type="CDD" id="cd01949">
    <property type="entry name" value="GGDEF"/>
    <property type="match status" value="1"/>
</dbReference>
<keyword evidence="4" id="KW-0732">Signal</keyword>
<keyword evidence="3" id="KW-0812">Transmembrane</keyword>
<organism evidence="6 7">
    <name type="scientific">Sphingomonas echinoides</name>
    <dbReference type="NCBI Taxonomy" id="59803"/>
    <lineage>
        <taxon>Bacteria</taxon>
        <taxon>Pseudomonadati</taxon>
        <taxon>Pseudomonadota</taxon>
        <taxon>Alphaproteobacteria</taxon>
        <taxon>Sphingomonadales</taxon>
        <taxon>Sphingomonadaceae</taxon>
        <taxon>Sphingomonas</taxon>
    </lineage>
</organism>
<dbReference type="InterPro" id="IPR043128">
    <property type="entry name" value="Rev_trsase/Diguanyl_cyclase"/>
</dbReference>
<dbReference type="PROSITE" id="PS50887">
    <property type="entry name" value="GGDEF"/>
    <property type="match status" value="1"/>
</dbReference>
<dbReference type="SUPFAM" id="SSF55073">
    <property type="entry name" value="Nucleotide cyclase"/>
    <property type="match status" value="1"/>
</dbReference>
<feature type="transmembrane region" description="Helical" evidence="3">
    <location>
        <begin position="170"/>
        <end position="193"/>
    </location>
</feature>
<dbReference type="Gene3D" id="3.30.70.270">
    <property type="match status" value="1"/>
</dbReference>
<feature type="transmembrane region" description="Helical" evidence="3">
    <location>
        <begin position="296"/>
        <end position="313"/>
    </location>
</feature>
<evidence type="ECO:0000256" key="1">
    <source>
        <dbReference type="ARBA" id="ARBA00012528"/>
    </source>
</evidence>
<evidence type="ECO:0000256" key="4">
    <source>
        <dbReference type="SAM" id="SignalP"/>
    </source>
</evidence>